<dbReference type="AlphaFoldDB" id="A0AA88AMY2"/>
<organism evidence="1 2">
    <name type="scientific">Ficus carica</name>
    <name type="common">Common fig</name>
    <dbReference type="NCBI Taxonomy" id="3494"/>
    <lineage>
        <taxon>Eukaryota</taxon>
        <taxon>Viridiplantae</taxon>
        <taxon>Streptophyta</taxon>
        <taxon>Embryophyta</taxon>
        <taxon>Tracheophyta</taxon>
        <taxon>Spermatophyta</taxon>
        <taxon>Magnoliopsida</taxon>
        <taxon>eudicotyledons</taxon>
        <taxon>Gunneridae</taxon>
        <taxon>Pentapetalae</taxon>
        <taxon>rosids</taxon>
        <taxon>fabids</taxon>
        <taxon>Rosales</taxon>
        <taxon>Moraceae</taxon>
        <taxon>Ficeae</taxon>
        <taxon>Ficus</taxon>
    </lineage>
</organism>
<name>A0AA88AMY2_FICCA</name>
<evidence type="ECO:0000313" key="1">
    <source>
        <dbReference type="EMBL" id="GMN42981.1"/>
    </source>
</evidence>
<reference evidence="1" key="1">
    <citation type="submission" date="2023-07" db="EMBL/GenBank/DDBJ databases">
        <title>draft genome sequence of fig (Ficus carica).</title>
        <authorList>
            <person name="Takahashi T."/>
            <person name="Nishimura K."/>
        </authorList>
    </citation>
    <scope>NUCLEOTIDE SEQUENCE</scope>
</reference>
<gene>
    <name evidence="1" type="ORF">TIFTF001_012180</name>
</gene>
<evidence type="ECO:0000313" key="2">
    <source>
        <dbReference type="Proteomes" id="UP001187192"/>
    </source>
</evidence>
<comment type="caution">
    <text evidence="1">The sequence shown here is derived from an EMBL/GenBank/DDBJ whole genome shotgun (WGS) entry which is preliminary data.</text>
</comment>
<keyword evidence="2" id="KW-1185">Reference proteome</keyword>
<dbReference type="Proteomes" id="UP001187192">
    <property type="component" value="Unassembled WGS sequence"/>
</dbReference>
<accession>A0AA88AMY2</accession>
<sequence>MVTAGDSGDYRRSLTTRRIMDEKHESDTWRAGRGAWSLDEAWSPRKLVRPPRSAKTRGTRPGVGE</sequence>
<proteinExistence type="predicted"/>
<dbReference type="EMBL" id="BTGU01000015">
    <property type="protein sequence ID" value="GMN42981.1"/>
    <property type="molecule type" value="Genomic_DNA"/>
</dbReference>
<protein>
    <submittedName>
        <fullName evidence="1">Uncharacterized protein</fullName>
    </submittedName>
</protein>